<name>A0A1U7Z7D1_NELNU</name>
<dbReference type="InterPro" id="IPR019393">
    <property type="entry name" value="WASH_strumpellin"/>
</dbReference>
<dbReference type="GO" id="GO:0051125">
    <property type="term" value="P:regulation of actin nucleation"/>
    <property type="evidence" value="ECO:0000318"/>
    <property type="project" value="GO_Central"/>
</dbReference>
<sequence>MDSSRDDDGAWKQGDSGVSFPELLNFASRAQSLISEVLLLSGRIPNEFRDRRYDPVLFDLRYFDSPDEFESRIVGNAELEELEDQLRESCSEFMHRFFLLANGIVIYHQGLLKYLDEIQEGAYPQSALERVIENEKGRQLLTESLALFGCILLLLEHHMGGFLREKLLVAHVRYDCCFNAPNIQQICLLSRMHPLKPVRHRQIHYSPSSSTMVLVQNPEELLMKFPFPKQVVDSIISLLRDCDLYNRVRHYPDPEHRTVALSSQAGWLYVLLFYSPEFLHNGIVMREIVDRFFKDSWVVPLFMYFIVDLSLSWDAYKAAKTSLSLCLSSSFIRDLCHLHCAKVKDLMSELSSLLSDGVLSRGYVLNNFQSLLSFVRNCNVSFRWLLLHLSSNDKKVREIVISLGTAHQLEEDTPLLFLLNISRFEFEVKELYTELLEDKGALWKESANHASTVMQELSEYFSGAWASLWKMEGESLKDWFKNLSLEICSMEYTKFGTVGRKLYHMISKFKEIEQFYEVKENLQIKQHILGIQKYLQDMLQALNLHHDALSTFSVITDAVFAWGFIEDFTKQLHKKIQQDPFIVLNLHSFFLKFQSLLHAPLVRISENCSPDETVVSAYYSLEYVEHICAILEIIPVMLFRILDDSVTFTVQPFHQLNRIERDNLQDFMQVDQQFHLTETFNQISIYSQGILAMSRNLHNLIHLDVKSWIEGKMQEGLFKQFGSRLNSFFMSPSVGLEELEMKMKKLTTNILSQLHLMECFQDLIHSRVTHIWEEAYAQFLRYCVQIECDNYSSQRNPESMVACVQVDSNAQTFLGQILHQIIKQTNPSSSMYLEPMSGWFDAAGNELLGLRFFDILESCIGPLGMASLDSVLAFVILKKLEHALKILRSLLDARCLGELRMLDSALGPPSSLPLLRWSSYKKMAKFVETLWEPWVESLACIGQLQILRCLITLKLKSACKVKASLISSAVGSMIASVSSQREKLKGIKKENDGMGELFLHELSKQGMLCGFCLPLQSLYISEDPPDFLSRCAFVVTISQLPRYILDTHLNTLTSRMKKVSLDFSPLAIGLGTFLRQFHPSYLIQYAQYMGQYVRITAEDAFGVTNESQKRSTESTQEILKSAFWLMYFCNHMELPKDILDECIPPGLLAALQV</sequence>
<dbReference type="RefSeq" id="XP_010249261.1">
    <property type="nucleotide sequence ID" value="XM_010250959.2"/>
</dbReference>
<dbReference type="AlphaFoldDB" id="A0A1U7Z7D1"/>
<dbReference type="PANTHER" id="PTHR15691">
    <property type="entry name" value="WASH COMPLEX SUBUNIT 5"/>
    <property type="match status" value="1"/>
</dbReference>
<dbReference type="GO" id="GO:0071203">
    <property type="term" value="C:WASH complex"/>
    <property type="evidence" value="ECO:0000318"/>
    <property type="project" value="GO_Central"/>
</dbReference>
<dbReference type="GO" id="GO:0140285">
    <property type="term" value="P:endosome fission"/>
    <property type="evidence" value="ECO:0000318"/>
    <property type="project" value="GO_Central"/>
</dbReference>
<dbReference type="PANTHER" id="PTHR15691:SF6">
    <property type="entry name" value="WASH COMPLEX SUBUNIT 5"/>
    <property type="match status" value="1"/>
</dbReference>
<comment type="similarity">
    <text evidence="1">Belongs to the strumpellin family.</text>
</comment>
<dbReference type="OrthoDB" id="565118at2759"/>
<dbReference type="GO" id="GO:0007032">
    <property type="term" value="P:endosome organization"/>
    <property type="evidence" value="ECO:0000318"/>
    <property type="project" value="GO_Central"/>
</dbReference>
<keyword evidence="2" id="KW-1185">Reference proteome</keyword>
<evidence type="ECO:0000256" key="1">
    <source>
        <dbReference type="ARBA" id="ARBA00006224"/>
    </source>
</evidence>
<dbReference type="InParanoid" id="A0A1U7Z7D1"/>
<gene>
    <name evidence="3" type="primary">LOC104591878</name>
</gene>
<organism evidence="2 3">
    <name type="scientific">Nelumbo nucifera</name>
    <name type="common">Sacred lotus</name>
    <dbReference type="NCBI Taxonomy" id="4432"/>
    <lineage>
        <taxon>Eukaryota</taxon>
        <taxon>Viridiplantae</taxon>
        <taxon>Streptophyta</taxon>
        <taxon>Embryophyta</taxon>
        <taxon>Tracheophyta</taxon>
        <taxon>Spermatophyta</taxon>
        <taxon>Magnoliopsida</taxon>
        <taxon>Proteales</taxon>
        <taxon>Nelumbonaceae</taxon>
        <taxon>Nelumbo</taxon>
    </lineage>
</organism>
<dbReference type="OMA" id="FFPDNWV"/>
<dbReference type="STRING" id="4432.A0A1U7Z7D1"/>
<dbReference type="GO" id="GO:0005768">
    <property type="term" value="C:endosome"/>
    <property type="evidence" value="ECO:0000318"/>
    <property type="project" value="GO_Central"/>
</dbReference>
<dbReference type="eggNOG" id="KOG3666">
    <property type="taxonomic scope" value="Eukaryota"/>
</dbReference>
<evidence type="ECO:0000313" key="2">
    <source>
        <dbReference type="Proteomes" id="UP000189703"/>
    </source>
</evidence>
<dbReference type="GO" id="GO:0030041">
    <property type="term" value="P:actin filament polymerization"/>
    <property type="evidence" value="ECO:0000318"/>
    <property type="project" value="GO_Central"/>
</dbReference>
<dbReference type="Proteomes" id="UP000189703">
    <property type="component" value="Unplaced"/>
</dbReference>
<reference evidence="3" key="1">
    <citation type="submission" date="2025-08" db="UniProtKB">
        <authorList>
            <consortium name="RefSeq"/>
        </authorList>
    </citation>
    <scope>IDENTIFICATION</scope>
</reference>
<dbReference type="Pfam" id="PF10266">
    <property type="entry name" value="Strumpellin"/>
    <property type="match status" value="1"/>
</dbReference>
<protein>
    <submittedName>
        <fullName evidence="3">WASH complex subunit strumpellin homolog isoform X1</fullName>
    </submittedName>
</protein>
<dbReference type="KEGG" id="nnu:104591878"/>
<proteinExistence type="inferred from homology"/>
<evidence type="ECO:0000313" key="3">
    <source>
        <dbReference type="RefSeq" id="XP_010249261.1"/>
    </source>
</evidence>
<dbReference type="GeneID" id="104591878"/>
<accession>A0A1U7Z7D1</accession>